<feature type="compositionally biased region" description="Basic and acidic residues" evidence="1">
    <location>
        <begin position="28"/>
        <end position="38"/>
    </location>
</feature>
<dbReference type="InterPro" id="IPR011041">
    <property type="entry name" value="Quinoprot_gluc/sorb_DH_b-prop"/>
</dbReference>
<feature type="chain" id="PRO_5047533445" evidence="2">
    <location>
        <begin position="23"/>
        <end position="381"/>
    </location>
</feature>
<dbReference type="RefSeq" id="WP_311557399.1">
    <property type="nucleotide sequence ID" value="NZ_JAVREJ010000011.1"/>
</dbReference>
<proteinExistence type="predicted"/>
<protein>
    <submittedName>
        <fullName evidence="4">PQQ-dependent sugar dehydrogenase</fullName>
    </submittedName>
</protein>
<keyword evidence="2" id="KW-0732">Signal</keyword>
<dbReference type="InterPro" id="IPR012938">
    <property type="entry name" value="Glc/Sorbosone_DH"/>
</dbReference>
<organism evidence="4 5">
    <name type="scientific">Pseudonocardia charpentierae</name>
    <dbReference type="NCBI Taxonomy" id="3075545"/>
    <lineage>
        <taxon>Bacteria</taxon>
        <taxon>Bacillati</taxon>
        <taxon>Actinomycetota</taxon>
        <taxon>Actinomycetes</taxon>
        <taxon>Pseudonocardiales</taxon>
        <taxon>Pseudonocardiaceae</taxon>
        <taxon>Pseudonocardia</taxon>
    </lineage>
</organism>
<dbReference type="Pfam" id="PF07995">
    <property type="entry name" value="GSDH"/>
    <property type="match status" value="1"/>
</dbReference>
<dbReference type="Proteomes" id="UP001183202">
    <property type="component" value="Unassembled WGS sequence"/>
</dbReference>
<dbReference type="PROSITE" id="PS51257">
    <property type="entry name" value="PROKAR_LIPOPROTEIN"/>
    <property type="match status" value="1"/>
</dbReference>
<evidence type="ECO:0000256" key="2">
    <source>
        <dbReference type="SAM" id="SignalP"/>
    </source>
</evidence>
<evidence type="ECO:0000313" key="4">
    <source>
        <dbReference type="EMBL" id="MDT0351206.1"/>
    </source>
</evidence>
<accession>A0ABU2NB90</accession>
<feature type="domain" description="Glucose/Sorbosone dehydrogenase" evidence="3">
    <location>
        <begin position="92"/>
        <end position="262"/>
    </location>
</feature>
<feature type="signal peptide" evidence="2">
    <location>
        <begin position="1"/>
        <end position="22"/>
    </location>
</feature>
<name>A0ABU2NB90_9PSEU</name>
<evidence type="ECO:0000259" key="3">
    <source>
        <dbReference type="Pfam" id="PF07995"/>
    </source>
</evidence>
<sequence length="381" mass="38964">MIGRVRRAVAGVALALALTSCATFPDAGPRDWREKVEGAGELGGPPLVPDPGPPSEEQGSPQDADPSTTPEPTGCDDPDLQVVATCLSPISAVAVLPDARTALVAERTTGRVLRVQRGMDPVLVTTVPVDASGGGGLTGLVLSPGYAEDRLVYAYATTAEDNRVLRLAPGEEPKPVLTGIPRGPRDNGGALATDRRNALLIATGSAGLTADAGSLAGKLLRIDTLGRPASDNPDPASPIFSSGLRAPGGVCTDGSAIWITDHPGSRDVLYRATPGVLGDPAWSWPDRPGVAGCVAQPGLLLVAQTVARSVFVLRPDDNGTFTGAPETLLANRYGRLAAAATAPDGLLWLGTTNKGSSGKVVPSDDRVIRIQPPAGGGESRQ</sequence>
<evidence type="ECO:0000256" key="1">
    <source>
        <dbReference type="SAM" id="MobiDB-lite"/>
    </source>
</evidence>
<gene>
    <name evidence="4" type="ORF">RM445_16880</name>
</gene>
<feature type="compositionally biased region" description="Polar residues" evidence="1">
    <location>
        <begin position="57"/>
        <end position="71"/>
    </location>
</feature>
<keyword evidence="5" id="KW-1185">Reference proteome</keyword>
<dbReference type="EMBL" id="JAVREJ010000011">
    <property type="protein sequence ID" value="MDT0351206.1"/>
    <property type="molecule type" value="Genomic_DNA"/>
</dbReference>
<dbReference type="InterPro" id="IPR011042">
    <property type="entry name" value="6-blade_b-propeller_TolB-like"/>
</dbReference>
<evidence type="ECO:0000313" key="5">
    <source>
        <dbReference type="Proteomes" id="UP001183202"/>
    </source>
</evidence>
<reference evidence="5" key="1">
    <citation type="submission" date="2023-07" db="EMBL/GenBank/DDBJ databases">
        <title>30 novel species of actinomycetes from the DSMZ collection.</title>
        <authorList>
            <person name="Nouioui I."/>
        </authorList>
    </citation>
    <scope>NUCLEOTIDE SEQUENCE [LARGE SCALE GENOMIC DNA]</scope>
    <source>
        <strain evidence="5">DSM 45834</strain>
    </source>
</reference>
<dbReference type="Gene3D" id="2.120.10.30">
    <property type="entry name" value="TolB, C-terminal domain"/>
    <property type="match status" value="1"/>
</dbReference>
<comment type="caution">
    <text evidence="4">The sequence shown here is derived from an EMBL/GenBank/DDBJ whole genome shotgun (WGS) entry which is preliminary data.</text>
</comment>
<feature type="region of interest" description="Disordered" evidence="1">
    <location>
        <begin position="26"/>
        <end position="79"/>
    </location>
</feature>
<dbReference type="SUPFAM" id="SSF50952">
    <property type="entry name" value="Soluble quinoprotein glucose dehydrogenase"/>
    <property type="match status" value="1"/>
</dbReference>